<keyword evidence="2" id="KW-1185">Reference proteome</keyword>
<name>A0A5N6NZ49_9ASTR</name>
<gene>
    <name evidence="1" type="ORF">E3N88_15953</name>
</gene>
<reference evidence="1 2" key="1">
    <citation type="submission" date="2019-05" db="EMBL/GenBank/DDBJ databases">
        <title>Mikania micrantha, genome provides insights into the molecular mechanism of rapid growth.</title>
        <authorList>
            <person name="Liu B."/>
        </authorList>
    </citation>
    <scope>NUCLEOTIDE SEQUENCE [LARGE SCALE GENOMIC DNA]</scope>
    <source>
        <strain evidence="1">NLD-2019</strain>
        <tissue evidence="1">Leaf</tissue>
    </source>
</reference>
<sequence length="111" mass="11740">MRLLSLTISGSEASDDACLSCTGFHYGLIDSSSQVSHLATCSVSYVDGSQRSQVISTFVCIPFIQNIDTGSADGIGRAQSLPPQFAAPYQTVPSTLPVEAQPGPIFWQITV</sequence>
<comment type="caution">
    <text evidence="1">The sequence shown here is derived from an EMBL/GenBank/DDBJ whole genome shotgun (WGS) entry which is preliminary data.</text>
</comment>
<organism evidence="1 2">
    <name type="scientific">Mikania micrantha</name>
    <name type="common">bitter vine</name>
    <dbReference type="NCBI Taxonomy" id="192012"/>
    <lineage>
        <taxon>Eukaryota</taxon>
        <taxon>Viridiplantae</taxon>
        <taxon>Streptophyta</taxon>
        <taxon>Embryophyta</taxon>
        <taxon>Tracheophyta</taxon>
        <taxon>Spermatophyta</taxon>
        <taxon>Magnoliopsida</taxon>
        <taxon>eudicotyledons</taxon>
        <taxon>Gunneridae</taxon>
        <taxon>Pentapetalae</taxon>
        <taxon>asterids</taxon>
        <taxon>campanulids</taxon>
        <taxon>Asterales</taxon>
        <taxon>Asteraceae</taxon>
        <taxon>Asteroideae</taxon>
        <taxon>Heliantheae alliance</taxon>
        <taxon>Eupatorieae</taxon>
        <taxon>Mikania</taxon>
    </lineage>
</organism>
<protein>
    <submittedName>
        <fullName evidence="1">Uncharacterized protein</fullName>
    </submittedName>
</protein>
<dbReference type="AlphaFoldDB" id="A0A5N6NZ49"/>
<dbReference type="EMBL" id="SZYD01000008">
    <property type="protein sequence ID" value="KAD5508250.1"/>
    <property type="molecule type" value="Genomic_DNA"/>
</dbReference>
<evidence type="ECO:0000313" key="2">
    <source>
        <dbReference type="Proteomes" id="UP000326396"/>
    </source>
</evidence>
<accession>A0A5N6NZ49</accession>
<dbReference type="Proteomes" id="UP000326396">
    <property type="component" value="Linkage Group LG16"/>
</dbReference>
<proteinExistence type="predicted"/>
<evidence type="ECO:0000313" key="1">
    <source>
        <dbReference type="EMBL" id="KAD5508250.1"/>
    </source>
</evidence>